<feature type="transmembrane region" description="Helical" evidence="1">
    <location>
        <begin position="406"/>
        <end position="431"/>
    </location>
</feature>
<feature type="transmembrane region" description="Helical" evidence="1">
    <location>
        <begin position="558"/>
        <end position="583"/>
    </location>
</feature>
<organism evidence="2 3">
    <name type="scientific">Bursaphelenchus xylophilus</name>
    <name type="common">Pinewood nematode worm</name>
    <name type="synonym">Aphelenchoides xylophilus</name>
    <dbReference type="NCBI Taxonomy" id="6326"/>
    <lineage>
        <taxon>Eukaryota</taxon>
        <taxon>Metazoa</taxon>
        <taxon>Ecdysozoa</taxon>
        <taxon>Nematoda</taxon>
        <taxon>Chromadorea</taxon>
        <taxon>Rhabditida</taxon>
        <taxon>Tylenchina</taxon>
        <taxon>Tylenchomorpha</taxon>
        <taxon>Aphelenchoidea</taxon>
        <taxon>Aphelenchoididae</taxon>
        <taxon>Bursaphelenchus</taxon>
    </lineage>
</organism>
<dbReference type="AlphaFoldDB" id="A0A1I7RJK4"/>
<feature type="transmembrane region" description="Helical" evidence="1">
    <location>
        <begin position="518"/>
        <end position="538"/>
    </location>
</feature>
<keyword evidence="1" id="KW-0472">Membrane</keyword>
<dbReference type="InterPro" id="IPR040128">
    <property type="entry name" value="T25E4.2-like"/>
</dbReference>
<feature type="transmembrane region" description="Helical" evidence="1">
    <location>
        <begin position="743"/>
        <end position="762"/>
    </location>
</feature>
<feature type="transmembrane region" description="Helical" evidence="1">
    <location>
        <begin position="443"/>
        <end position="465"/>
    </location>
</feature>
<reference evidence="3" key="1">
    <citation type="submission" date="2016-11" db="UniProtKB">
        <authorList>
            <consortium name="WormBaseParasite"/>
        </authorList>
    </citation>
    <scope>IDENTIFICATION</scope>
</reference>
<evidence type="ECO:0000313" key="3">
    <source>
        <dbReference type="WBParaSite" id="BXY_0088600.1"/>
    </source>
</evidence>
<keyword evidence="1" id="KW-0812">Transmembrane</keyword>
<dbReference type="PANTHER" id="PTHR22714:SF7">
    <property type="entry name" value="SOLUTE-BINDING PROTEIN FAMILY 3_N-TERMINAL DOMAIN-CONTAINING PROTEIN"/>
    <property type="match status" value="1"/>
</dbReference>
<feature type="transmembrane region" description="Helical" evidence="1">
    <location>
        <begin position="700"/>
        <end position="723"/>
    </location>
</feature>
<name>A0A1I7RJK4_BURXY</name>
<dbReference type="WBParaSite" id="BXY_0088600.1">
    <property type="protein sequence ID" value="BXY_0088600.1"/>
    <property type="gene ID" value="BXY_0088600"/>
</dbReference>
<evidence type="ECO:0000313" key="2">
    <source>
        <dbReference type="Proteomes" id="UP000095284"/>
    </source>
</evidence>
<sequence>MAPETQYLHWLEFLCLRMGPIVFGLMNQTDELPTLRVLFRRQGPDILPCAHIQNGRLREHCMYPGLMVEIFGILSRAMNVYIDFTMDTNNSYYDSLCDMLDSKGYDVFGLSVRSTAKRQEECDVSAEIFSMRPYLYVRSIDPVTHSWWNILLIYDTKTWICIIIFLFIEGLFAYVALKLERAIRIQNDLTFGQVIWQMIRIQLFQSDELNFKLTAGMFSVSVFALLQSTIIFGMYSSLCLSSLMKDNGKSYLRSEEYVYRQLATGKRKLVSYGPLEAFRESILERKEQTYRELQLLLQNDSFEAHDTESGVIESYSQQQNFLYDYSSSELANQVMTYCDSLVTDIIFPTTSRHLLLPKNSPWTAKLNRAIVENYARFKSIYKRYNVRRRDALCFRYEPGDPLKLTFYNGLLIIFGIMITLGVGVLTIEILYRKLRSRATVNGTLASFSMLNYSLNRVGPLILFGYTENDSLPQLLYNAAYYTVNYGPYYELLASAICFIANAYSAFRFTHVGTYSRNFRVVMISMNLFVTGIAILRPICYFVPEDYYLTEDKKYISAFIMYSIGYILHICIFIFDSKYILIAFERQIAFKLRATYENTQDNTTIKAFLLFLCVVWLGVTTKAVFVIFFREHDVDVALQKAFMMDSSFYTLMAAHVVALASWFYGCYVFNNLSKRAKHIRRYGTTLTEAFIIKEVVNVIQVISPIINAYICIMVVAVIILAYMIPSYMLGVMVEEDVHYHGLVTFEYMLIDTYNLYASCYMIWHFKNLRRALFEDITRCLRRKCVTEVEPEPLECYNRTQEAEIYFTNLKDMWNT</sequence>
<proteinExistence type="predicted"/>
<feature type="transmembrane region" description="Helical" evidence="1">
    <location>
        <begin position="157"/>
        <end position="177"/>
    </location>
</feature>
<feature type="transmembrane region" description="Helical" evidence="1">
    <location>
        <begin position="213"/>
        <end position="235"/>
    </location>
</feature>
<dbReference type="PANTHER" id="PTHR22714">
    <property type="entry name" value="PROTEIN CBG02446-RELATED"/>
    <property type="match status" value="1"/>
</dbReference>
<protein>
    <submittedName>
        <fullName evidence="3">PBPe domain-containing protein</fullName>
    </submittedName>
</protein>
<dbReference type="eggNOG" id="KOG1052">
    <property type="taxonomic scope" value="Eukaryota"/>
</dbReference>
<keyword evidence="1" id="KW-1133">Transmembrane helix</keyword>
<feature type="transmembrane region" description="Helical" evidence="1">
    <location>
        <begin position="647"/>
        <end position="669"/>
    </location>
</feature>
<dbReference type="SUPFAM" id="SSF53850">
    <property type="entry name" value="Periplasmic binding protein-like II"/>
    <property type="match status" value="1"/>
</dbReference>
<evidence type="ECO:0000256" key="1">
    <source>
        <dbReference type="SAM" id="Phobius"/>
    </source>
</evidence>
<feature type="transmembrane region" description="Helical" evidence="1">
    <location>
        <begin position="604"/>
        <end position="627"/>
    </location>
</feature>
<accession>A0A1I7RJK4</accession>
<feature type="transmembrane region" description="Helical" evidence="1">
    <location>
        <begin position="485"/>
        <end position="506"/>
    </location>
</feature>
<dbReference type="Proteomes" id="UP000095284">
    <property type="component" value="Unplaced"/>
</dbReference>